<dbReference type="Proteomes" id="UP001597497">
    <property type="component" value="Unassembled WGS sequence"/>
</dbReference>
<protein>
    <submittedName>
        <fullName evidence="5">ABC transporter ATP-binding protein</fullName>
    </submittedName>
</protein>
<dbReference type="CDD" id="cd03255">
    <property type="entry name" value="ABC_MJ0796_LolCDE_FtsE"/>
    <property type="match status" value="1"/>
</dbReference>
<name>A0ABW5R8V0_9BACL</name>
<dbReference type="InterPro" id="IPR017911">
    <property type="entry name" value="MacB-like_ATP-bd"/>
</dbReference>
<dbReference type="PROSITE" id="PS50893">
    <property type="entry name" value="ABC_TRANSPORTER_2"/>
    <property type="match status" value="1"/>
</dbReference>
<dbReference type="RefSeq" id="WP_379928885.1">
    <property type="nucleotide sequence ID" value="NZ_JBHUMM010000010.1"/>
</dbReference>
<keyword evidence="1" id="KW-0813">Transport</keyword>
<gene>
    <name evidence="5" type="ORF">ACFSUC_07360</name>
</gene>
<proteinExistence type="predicted"/>
<dbReference type="SMART" id="SM00382">
    <property type="entry name" value="AAA"/>
    <property type="match status" value="1"/>
</dbReference>
<dbReference type="InterPro" id="IPR003593">
    <property type="entry name" value="AAA+_ATPase"/>
</dbReference>
<accession>A0ABW5R8V0</accession>
<dbReference type="Gene3D" id="3.40.50.300">
    <property type="entry name" value="P-loop containing nucleotide triphosphate hydrolases"/>
    <property type="match status" value="1"/>
</dbReference>
<dbReference type="PANTHER" id="PTHR24220:SF685">
    <property type="entry name" value="ABC TRANSPORTER RELATED"/>
    <property type="match status" value="1"/>
</dbReference>
<dbReference type="InterPro" id="IPR017871">
    <property type="entry name" value="ABC_transporter-like_CS"/>
</dbReference>
<dbReference type="EMBL" id="JBHUMM010000010">
    <property type="protein sequence ID" value="MFD2671423.1"/>
    <property type="molecule type" value="Genomic_DNA"/>
</dbReference>
<evidence type="ECO:0000256" key="1">
    <source>
        <dbReference type="ARBA" id="ARBA00022448"/>
    </source>
</evidence>
<reference evidence="6" key="1">
    <citation type="journal article" date="2019" name="Int. J. Syst. Evol. Microbiol.">
        <title>The Global Catalogue of Microorganisms (GCM) 10K type strain sequencing project: providing services to taxonomists for standard genome sequencing and annotation.</title>
        <authorList>
            <consortium name="The Broad Institute Genomics Platform"/>
            <consortium name="The Broad Institute Genome Sequencing Center for Infectious Disease"/>
            <person name="Wu L."/>
            <person name="Ma J."/>
        </authorList>
    </citation>
    <scope>NUCLEOTIDE SEQUENCE [LARGE SCALE GENOMIC DNA]</scope>
    <source>
        <strain evidence="6">KCTC 33676</strain>
    </source>
</reference>
<evidence type="ECO:0000259" key="4">
    <source>
        <dbReference type="PROSITE" id="PS50893"/>
    </source>
</evidence>
<dbReference type="InterPro" id="IPR015854">
    <property type="entry name" value="ABC_transpr_LolD-like"/>
</dbReference>
<sequence>MQDSKSVLAVKNLSKIYGQEPNSVVALDHVDLDLAAGEIVMLMGPSGSGKTTLLQLLGGLEPPTEGKIKVNNREWQEFFREPQVSHFRRDMIGFVFQFFNLINALTAEENIALPLILAGQPKKKTMALTEEMLQLVGLSERRKHRPSELSGGQQQRVAIARALIHQPAILLADEPTGNLDSRNSIEILELFLRMRDQLGQTILIVTHDPYVATYGDRVVLFRDGRIVDAYNADKIVGKNRSERSIYIMERLQSISHETRRSESKSYTEGMS</sequence>
<dbReference type="Pfam" id="PF00005">
    <property type="entry name" value="ABC_tran"/>
    <property type="match status" value="1"/>
</dbReference>
<evidence type="ECO:0000313" key="6">
    <source>
        <dbReference type="Proteomes" id="UP001597497"/>
    </source>
</evidence>
<evidence type="ECO:0000313" key="5">
    <source>
        <dbReference type="EMBL" id="MFD2671423.1"/>
    </source>
</evidence>
<dbReference type="PROSITE" id="PS00211">
    <property type="entry name" value="ABC_TRANSPORTER_1"/>
    <property type="match status" value="1"/>
</dbReference>
<comment type="caution">
    <text evidence="5">The sequence shown here is derived from an EMBL/GenBank/DDBJ whole genome shotgun (WGS) entry which is preliminary data.</text>
</comment>
<dbReference type="SUPFAM" id="SSF52540">
    <property type="entry name" value="P-loop containing nucleoside triphosphate hydrolases"/>
    <property type="match status" value="1"/>
</dbReference>
<keyword evidence="6" id="KW-1185">Reference proteome</keyword>
<dbReference type="PANTHER" id="PTHR24220">
    <property type="entry name" value="IMPORT ATP-BINDING PROTEIN"/>
    <property type="match status" value="1"/>
</dbReference>
<organism evidence="5 6">
    <name type="scientific">Marinicrinis sediminis</name>
    <dbReference type="NCBI Taxonomy" id="1652465"/>
    <lineage>
        <taxon>Bacteria</taxon>
        <taxon>Bacillati</taxon>
        <taxon>Bacillota</taxon>
        <taxon>Bacilli</taxon>
        <taxon>Bacillales</taxon>
        <taxon>Paenibacillaceae</taxon>
    </lineage>
</organism>
<keyword evidence="2" id="KW-0547">Nucleotide-binding</keyword>
<evidence type="ECO:0000256" key="2">
    <source>
        <dbReference type="ARBA" id="ARBA00022741"/>
    </source>
</evidence>
<dbReference type="InterPro" id="IPR027417">
    <property type="entry name" value="P-loop_NTPase"/>
</dbReference>
<evidence type="ECO:0000256" key="3">
    <source>
        <dbReference type="ARBA" id="ARBA00022840"/>
    </source>
</evidence>
<dbReference type="InterPro" id="IPR003439">
    <property type="entry name" value="ABC_transporter-like_ATP-bd"/>
</dbReference>
<dbReference type="GO" id="GO:0005524">
    <property type="term" value="F:ATP binding"/>
    <property type="evidence" value="ECO:0007669"/>
    <property type="project" value="UniProtKB-KW"/>
</dbReference>
<feature type="domain" description="ABC transporter" evidence="4">
    <location>
        <begin position="8"/>
        <end position="248"/>
    </location>
</feature>
<keyword evidence="3 5" id="KW-0067">ATP-binding</keyword>